<comment type="caution">
    <text evidence="5">The sequence shown here is derived from an EMBL/GenBank/DDBJ whole genome shotgun (WGS) entry which is preliminary data.</text>
</comment>
<dbReference type="EMBL" id="JBHUOQ010000005">
    <property type="protein sequence ID" value="MFD2831347.1"/>
    <property type="molecule type" value="Genomic_DNA"/>
</dbReference>
<dbReference type="CDD" id="cd07377">
    <property type="entry name" value="WHTH_GntR"/>
    <property type="match status" value="1"/>
</dbReference>
<dbReference type="SMART" id="SM00345">
    <property type="entry name" value="HTH_GNTR"/>
    <property type="match status" value="1"/>
</dbReference>
<keyword evidence="1" id="KW-0805">Transcription regulation</keyword>
<dbReference type="PROSITE" id="PS50949">
    <property type="entry name" value="HTH_GNTR"/>
    <property type="match status" value="1"/>
</dbReference>
<keyword evidence="2" id="KW-0238">DNA-binding</keyword>
<keyword evidence="3" id="KW-0804">Transcription</keyword>
<proteinExistence type="predicted"/>
<keyword evidence="6" id="KW-1185">Reference proteome</keyword>
<dbReference type="Gene3D" id="1.10.10.10">
    <property type="entry name" value="Winged helix-like DNA-binding domain superfamily/Winged helix DNA-binding domain"/>
    <property type="match status" value="1"/>
</dbReference>
<dbReference type="SUPFAM" id="SSF46785">
    <property type="entry name" value="Winged helix' DNA-binding domain"/>
    <property type="match status" value="1"/>
</dbReference>
<evidence type="ECO:0000313" key="5">
    <source>
        <dbReference type="EMBL" id="MFD2831347.1"/>
    </source>
</evidence>
<dbReference type="PANTHER" id="PTHR38445:SF7">
    <property type="entry name" value="GNTR-FAMILY TRANSCRIPTIONAL REGULATOR"/>
    <property type="match status" value="1"/>
</dbReference>
<organism evidence="5 6">
    <name type="scientific">Corticicoccus populi</name>
    <dbReference type="NCBI Taxonomy" id="1812821"/>
    <lineage>
        <taxon>Bacteria</taxon>
        <taxon>Bacillati</taxon>
        <taxon>Bacillota</taxon>
        <taxon>Bacilli</taxon>
        <taxon>Bacillales</taxon>
        <taxon>Staphylococcaceae</taxon>
        <taxon>Corticicoccus</taxon>
    </lineage>
</organism>
<dbReference type="Pfam" id="PF00392">
    <property type="entry name" value="GntR"/>
    <property type="match status" value="1"/>
</dbReference>
<dbReference type="PANTHER" id="PTHR38445">
    <property type="entry name" value="HTH-TYPE TRANSCRIPTIONAL REPRESSOR YTRA"/>
    <property type="match status" value="1"/>
</dbReference>
<accession>A0ABW5WZ73</accession>
<dbReference type="InterPro" id="IPR000524">
    <property type="entry name" value="Tscrpt_reg_HTH_GntR"/>
</dbReference>
<dbReference type="Proteomes" id="UP001597519">
    <property type="component" value="Unassembled WGS sequence"/>
</dbReference>
<sequence>MVVLNIKISNTVDIPIYEQLKNEIIRLIMTGELKPGDSLMSMRRLAKELKISIITTKRAYQDLEQEGYVYSVVGKGTYVSEQNADIQRERILLDIEKNIEGLMKTARQINVSTDEIIEMIRMIEEEE</sequence>
<reference evidence="6" key="1">
    <citation type="journal article" date="2019" name="Int. J. Syst. Evol. Microbiol.">
        <title>The Global Catalogue of Microorganisms (GCM) 10K type strain sequencing project: providing services to taxonomists for standard genome sequencing and annotation.</title>
        <authorList>
            <consortium name="The Broad Institute Genomics Platform"/>
            <consortium name="The Broad Institute Genome Sequencing Center for Infectious Disease"/>
            <person name="Wu L."/>
            <person name="Ma J."/>
        </authorList>
    </citation>
    <scope>NUCLEOTIDE SEQUENCE [LARGE SCALE GENOMIC DNA]</scope>
    <source>
        <strain evidence="6">KCTC 33575</strain>
    </source>
</reference>
<dbReference type="RefSeq" id="WP_377775520.1">
    <property type="nucleotide sequence ID" value="NZ_JBHUOQ010000005.1"/>
</dbReference>
<evidence type="ECO:0000313" key="6">
    <source>
        <dbReference type="Proteomes" id="UP001597519"/>
    </source>
</evidence>
<evidence type="ECO:0000256" key="2">
    <source>
        <dbReference type="ARBA" id="ARBA00023125"/>
    </source>
</evidence>
<protein>
    <submittedName>
        <fullName evidence="5">GntR family transcriptional regulator</fullName>
    </submittedName>
</protein>
<evidence type="ECO:0000256" key="1">
    <source>
        <dbReference type="ARBA" id="ARBA00023015"/>
    </source>
</evidence>
<evidence type="ECO:0000256" key="3">
    <source>
        <dbReference type="ARBA" id="ARBA00023163"/>
    </source>
</evidence>
<evidence type="ECO:0000259" key="4">
    <source>
        <dbReference type="PROSITE" id="PS50949"/>
    </source>
</evidence>
<feature type="domain" description="HTH gntR-type" evidence="4">
    <location>
        <begin position="14"/>
        <end position="82"/>
    </location>
</feature>
<dbReference type="InterPro" id="IPR036388">
    <property type="entry name" value="WH-like_DNA-bd_sf"/>
</dbReference>
<name>A0ABW5WZ73_9STAP</name>
<dbReference type="InterPro" id="IPR036390">
    <property type="entry name" value="WH_DNA-bd_sf"/>
</dbReference>
<gene>
    <name evidence="5" type="ORF">ACFSX4_12805</name>
</gene>